<dbReference type="GO" id="GO:0060117">
    <property type="term" value="P:auditory receptor cell development"/>
    <property type="evidence" value="ECO:0007669"/>
    <property type="project" value="TreeGrafter"/>
</dbReference>
<comment type="subcellular location">
    <subcellularLocation>
        <location evidence="1">Basolateral cell membrane</location>
        <topology evidence="1">Multi-pass membrane protein</topology>
    </subcellularLocation>
</comment>
<keyword evidence="3" id="KW-0813">Transport</keyword>
<dbReference type="GO" id="GO:0005452">
    <property type="term" value="F:solute:inorganic anion antiporter activity"/>
    <property type="evidence" value="ECO:0007669"/>
    <property type="project" value="InterPro"/>
</dbReference>
<feature type="region of interest" description="Disordered" evidence="4">
    <location>
        <begin position="521"/>
        <end position="574"/>
    </location>
</feature>
<dbReference type="Pfam" id="PF07565">
    <property type="entry name" value="Band_3_cyto"/>
    <property type="match status" value="2"/>
</dbReference>
<dbReference type="InterPro" id="IPR013769">
    <property type="entry name" value="Band3_cytoplasmic_dom"/>
</dbReference>
<comment type="caution">
    <text evidence="6">The sequence shown here is derived from an EMBL/GenBank/DDBJ whole genome shotgun (WGS) entry which is preliminary data.</text>
</comment>
<feature type="compositionally biased region" description="Basic residues" evidence="4">
    <location>
        <begin position="60"/>
        <end position="77"/>
    </location>
</feature>
<evidence type="ECO:0000313" key="6">
    <source>
        <dbReference type="EMBL" id="PNJ74982.1"/>
    </source>
</evidence>
<feature type="compositionally biased region" description="Pro residues" evidence="4">
    <location>
        <begin position="295"/>
        <end position="305"/>
    </location>
</feature>
<dbReference type="EMBL" id="NDHI03003375">
    <property type="protein sequence ID" value="PNJ74982.1"/>
    <property type="molecule type" value="Genomic_DNA"/>
</dbReference>
<sequence length="574" mass="63629">MEADGAGEQMRPLLTRGPDEEAVVDLGKTSSTVNTKFEKEELESHRAVYIGVHVPFSKESRRRHRHRGHKHHHRRRKDKESDKEDGRESPSYDTPSQRVQFILGTEDDDEEHIPHDLFTEMDELCYRDGEEYEWKETARWLKFEEDVEDGGDRWSKPYVATLSLHSLFELRSCILNGTVMLDMRASTLDEIADMVLDNMIASGQLDESIRENVREALLKRHHHQNEKRFTSRIPLVRSFADIGEGLSASRHSLRTGLSASNLSLRGESPLSLLLGHLLPSSRAGTPAGSRCTTPVPTPQNSPPSSPSISRLTSRSSQQSQLQAPELLVSPASDDIPTVVIHPPEEDLEAALKGEEQKNEENVDLTPGILASPQSAPGNLDNSKSGEIKGNGSGGSRENSTVDFSKVDMNFMRKIPTGAEASNVLVGEVDFLERPIIAFVRLAPAVLLTGLTEVPVPTRFLFLLLGPAGKAPQYHEIGRSIATLMTDEIFHDVAYKAKDRNDLLSGIDEFLDQVTVLPPGEWDPSIRIEPPKSVPSQEKRKIPVFHNGSTPTSGETPKEAAHHAGPELQRTGRVQ</sequence>
<feature type="compositionally biased region" description="Low complexity" evidence="4">
    <location>
        <begin position="306"/>
        <end position="322"/>
    </location>
</feature>
<dbReference type="GO" id="GO:0016323">
    <property type="term" value="C:basolateral plasma membrane"/>
    <property type="evidence" value="ECO:0007669"/>
    <property type="project" value="UniProtKB-SubCell"/>
</dbReference>
<dbReference type="GO" id="GO:0016324">
    <property type="term" value="C:apical plasma membrane"/>
    <property type="evidence" value="ECO:0007669"/>
    <property type="project" value="TreeGrafter"/>
</dbReference>
<dbReference type="InterPro" id="IPR016152">
    <property type="entry name" value="PTrfase/Anion_transptr"/>
</dbReference>
<name>A0A2J8WYX8_PONAB</name>
<feature type="region of interest" description="Disordered" evidence="4">
    <location>
        <begin position="354"/>
        <end position="400"/>
    </location>
</feature>
<dbReference type="PANTHER" id="PTHR11453">
    <property type="entry name" value="ANION EXCHANGE PROTEIN"/>
    <property type="match status" value="1"/>
</dbReference>
<feature type="region of interest" description="Disordered" evidence="4">
    <location>
        <begin position="1"/>
        <end position="31"/>
    </location>
</feature>
<dbReference type="Gene3D" id="3.40.930.10">
    <property type="entry name" value="Mannitol-specific EII, Chain A"/>
    <property type="match status" value="1"/>
</dbReference>
<dbReference type="GO" id="GO:0008509">
    <property type="term" value="F:monoatomic anion transmembrane transporter activity"/>
    <property type="evidence" value="ECO:0007669"/>
    <property type="project" value="InterPro"/>
</dbReference>
<gene>
    <name evidence="6" type="ORF">CR201_G0006568</name>
</gene>
<evidence type="ECO:0000256" key="2">
    <source>
        <dbReference type="ARBA" id="ARBA00023053"/>
    </source>
</evidence>
<dbReference type="GO" id="GO:0051453">
    <property type="term" value="P:regulation of intracellular pH"/>
    <property type="evidence" value="ECO:0007669"/>
    <property type="project" value="TreeGrafter"/>
</dbReference>
<protein>
    <submittedName>
        <fullName evidence="6">SLC4A7 isoform 8</fullName>
    </submittedName>
</protein>
<proteinExistence type="predicted"/>
<dbReference type="GO" id="GO:0008510">
    <property type="term" value="F:sodium:bicarbonate symporter activity"/>
    <property type="evidence" value="ECO:0007669"/>
    <property type="project" value="TreeGrafter"/>
</dbReference>
<dbReference type="AlphaFoldDB" id="A0A2J8WYX8"/>
<feature type="domain" description="Band 3 cytoplasmic" evidence="5">
    <location>
        <begin position="394"/>
        <end position="523"/>
    </location>
</feature>
<reference evidence="6" key="1">
    <citation type="submission" date="2017-12" db="EMBL/GenBank/DDBJ databases">
        <title>High-resolution comparative analysis of great ape genomes.</title>
        <authorList>
            <person name="Pollen A."/>
            <person name="Hastie A."/>
            <person name="Hormozdiari F."/>
            <person name="Dougherty M."/>
            <person name="Liu R."/>
            <person name="Chaisson M."/>
            <person name="Hoppe E."/>
            <person name="Hill C."/>
            <person name="Pang A."/>
            <person name="Hillier L."/>
            <person name="Baker C."/>
            <person name="Armstrong J."/>
            <person name="Shendure J."/>
            <person name="Paten B."/>
            <person name="Wilson R."/>
            <person name="Chao H."/>
            <person name="Schneider V."/>
            <person name="Ventura M."/>
            <person name="Kronenberg Z."/>
            <person name="Murali S."/>
            <person name="Gordon D."/>
            <person name="Cantsilieris S."/>
            <person name="Munson K."/>
            <person name="Nelson B."/>
            <person name="Raja A."/>
            <person name="Underwood J."/>
            <person name="Diekhans M."/>
            <person name="Fiddes I."/>
            <person name="Haussler D."/>
            <person name="Eichler E."/>
        </authorList>
    </citation>
    <scope>NUCLEOTIDE SEQUENCE [LARGE SCALE GENOMIC DNA]</scope>
    <source>
        <strain evidence="6">Susie</strain>
    </source>
</reference>
<feature type="region of interest" description="Disordered" evidence="4">
    <location>
        <begin position="58"/>
        <end position="98"/>
    </location>
</feature>
<organism evidence="6">
    <name type="scientific">Pongo abelii</name>
    <name type="common">Sumatran orangutan</name>
    <name type="synonym">Pongo pygmaeus abelii</name>
    <dbReference type="NCBI Taxonomy" id="9601"/>
    <lineage>
        <taxon>Eukaryota</taxon>
        <taxon>Metazoa</taxon>
        <taxon>Chordata</taxon>
        <taxon>Craniata</taxon>
        <taxon>Vertebrata</taxon>
        <taxon>Euteleostomi</taxon>
        <taxon>Mammalia</taxon>
        <taxon>Eutheria</taxon>
        <taxon>Euarchontoglires</taxon>
        <taxon>Primates</taxon>
        <taxon>Haplorrhini</taxon>
        <taxon>Catarrhini</taxon>
        <taxon>Hominidae</taxon>
        <taxon>Pongo</taxon>
    </lineage>
</organism>
<evidence type="ECO:0000256" key="4">
    <source>
        <dbReference type="SAM" id="MobiDB-lite"/>
    </source>
</evidence>
<evidence type="ECO:0000256" key="3">
    <source>
        <dbReference type="ARBA" id="ARBA00023201"/>
    </source>
</evidence>
<keyword evidence="3" id="KW-0406">Ion transport</keyword>
<feature type="domain" description="Band 3 cytoplasmic" evidence="5">
    <location>
        <begin position="115"/>
        <end position="252"/>
    </location>
</feature>
<feature type="compositionally biased region" description="Basic and acidic residues" evidence="4">
    <location>
        <begin position="555"/>
        <end position="564"/>
    </location>
</feature>
<dbReference type="PANTHER" id="PTHR11453:SF105">
    <property type="entry name" value="SODIUM BICARBONATE COTRANSPORTER 3"/>
    <property type="match status" value="1"/>
</dbReference>
<feature type="compositionally biased region" description="Basic and acidic residues" evidence="4">
    <location>
        <begin position="78"/>
        <end position="90"/>
    </location>
</feature>
<evidence type="ECO:0000259" key="5">
    <source>
        <dbReference type="Pfam" id="PF07565"/>
    </source>
</evidence>
<feature type="compositionally biased region" description="Polar residues" evidence="4">
    <location>
        <begin position="371"/>
        <end position="384"/>
    </location>
</feature>
<keyword evidence="2" id="KW-0915">Sodium</keyword>
<feature type="region of interest" description="Disordered" evidence="4">
    <location>
        <begin position="281"/>
        <end position="338"/>
    </location>
</feature>
<keyword evidence="3" id="KW-0739">Sodium transport</keyword>
<accession>A0A2J8WYX8</accession>
<dbReference type="InterPro" id="IPR003020">
    <property type="entry name" value="HCO3_transpt_euk"/>
</dbReference>
<dbReference type="SUPFAM" id="SSF55804">
    <property type="entry name" value="Phoshotransferase/anion transport protein"/>
    <property type="match status" value="2"/>
</dbReference>
<evidence type="ECO:0000256" key="1">
    <source>
        <dbReference type="ARBA" id="ARBA00004554"/>
    </source>
</evidence>
<dbReference type="FunFam" id="3.40.930.10:FF:000001">
    <property type="entry name" value="Anion exchange protein"/>
    <property type="match status" value="1"/>
</dbReference>